<dbReference type="InterPro" id="IPR004358">
    <property type="entry name" value="Sig_transdc_His_kin-like_C"/>
</dbReference>
<proteinExistence type="predicted"/>
<organism evidence="8 9">
    <name type="scientific">Sphingomonas swuensis</name>
    <dbReference type="NCBI Taxonomy" id="977800"/>
    <lineage>
        <taxon>Bacteria</taxon>
        <taxon>Pseudomonadati</taxon>
        <taxon>Pseudomonadota</taxon>
        <taxon>Alphaproteobacteria</taxon>
        <taxon>Sphingomonadales</taxon>
        <taxon>Sphingomonadaceae</taxon>
        <taxon>Sphingomonas</taxon>
    </lineage>
</organism>
<reference evidence="9" key="1">
    <citation type="journal article" date="2019" name="Int. J. Syst. Evol. Microbiol.">
        <title>The Global Catalogue of Microorganisms (GCM) 10K type strain sequencing project: providing services to taxonomists for standard genome sequencing and annotation.</title>
        <authorList>
            <consortium name="The Broad Institute Genomics Platform"/>
            <consortium name="The Broad Institute Genome Sequencing Center for Infectious Disease"/>
            <person name="Wu L."/>
            <person name="Ma J."/>
        </authorList>
    </citation>
    <scope>NUCLEOTIDE SEQUENCE [LARGE SCALE GENOMIC DNA]</scope>
    <source>
        <strain evidence="9">JCM 17563</strain>
    </source>
</reference>
<evidence type="ECO:0000256" key="6">
    <source>
        <dbReference type="ARBA" id="ARBA00023012"/>
    </source>
</evidence>
<dbReference type="PANTHER" id="PTHR45453:SF1">
    <property type="entry name" value="PHOSPHATE REGULON SENSOR PROTEIN PHOR"/>
    <property type="match status" value="1"/>
</dbReference>
<dbReference type="EMBL" id="BAABBQ010000001">
    <property type="protein sequence ID" value="GAA4023202.1"/>
    <property type="molecule type" value="Genomic_DNA"/>
</dbReference>
<dbReference type="InterPro" id="IPR036097">
    <property type="entry name" value="HisK_dim/P_sf"/>
</dbReference>
<dbReference type="Pfam" id="PF00512">
    <property type="entry name" value="HisKA"/>
    <property type="match status" value="1"/>
</dbReference>
<gene>
    <name evidence="8" type="ORF">GCM10022280_24880</name>
</gene>
<dbReference type="SMART" id="SM00387">
    <property type="entry name" value="HATPase_c"/>
    <property type="match status" value="1"/>
</dbReference>
<dbReference type="CDD" id="cd00075">
    <property type="entry name" value="HATPase"/>
    <property type="match status" value="1"/>
</dbReference>
<dbReference type="PRINTS" id="PR00344">
    <property type="entry name" value="BCTRLSENSOR"/>
</dbReference>
<keyword evidence="6" id="KW-0902">Two-component regulatory system</keyword>
<dbReference type="SUPFAM" id="SSF47384">
    <property type="entry name" value="Homodimeric domain of signal transducing histidine kinase"/>
    <property type="match status" value="1"/>
</dbReference>
<evidence type="ECO:0000256" key="2">
    <source>
        <dbReference type="ARBA" id="ARBA00012438"/>
    </source>
</evidence>
<dbReference type="CDD" id="cd00082">
    <property type="entry name" value="HisKA"/>
    <property type="match status" value="1"/>
</dbReference>
<keyword evidence="5" id="KW-0418">Kinase</keyword>
<keyword evidence="9" id="KW-1185">Reference proteome</keyword>
<dbReference type="Gene3D" id="1.10.287.130">
    <property type="match status" value="1"/>
</dbReference>
<evidence type="ECO:0000256" key="4">
    <source>
        <dbReference type="ARBA" id="ARBA00022679"/>
    </source>
</evidence>
<dbReference type="InterPro" id="IPR036890">
    <property type="entry name" value="HATPase_C_sf"/>
</dbReference>
<comment type="caution">
    <text evidence="8">The sequence shown here is derived from an EMBL/GenBank/DDBJ whole genome shotgun (WGS) entry which is preliminary data.</text>
</comment>
<sequence>MTVPPIAIALLDALEEPTLLVSGERTVAANPAARSLLGEGLVGQNIRLAIRQPQALDAILAGGDRKLEVLGIGSIDRSWLVRIKRLDPGLLLVRLTDQSARRATERAQVDFVANASHELRTPLASVLGYSETLADDAPLDDETRRRFGEQIQVQAERMLAIIRDLMGLSRIEAGRFAVLKTGVSLPELVREAATAAEALARERSCAIQLALADPLPAVSGDPAQLRQLVDNLLHNALRYGCRPGTEAQVEVSLEQDGRWQRLLVRDHGEGIAARHIPRLTERFYRVDAARSRDSGGTGLGLAIVRQIVERHRGQLEIRSRVGQGTEVEIRLPQG</sequence>
<keyword evidence="3" id="KW-0597">Phosphoprotein</keyword>
<feature type="domain" description="Histidine kinase" evidence="7">
    <location>
        <begin position="114"/>
        <end position="334"/>
    </location>
</feature>
<evidence type="ECO:0000259" key="7">
    <source>
        <dbReference type="PROSITE" id="PS50109"/>
    </source>
</evidence>
<dbReference type="Pfam" id="PF02518">
    <property type="entry name" value="HATPase_c"/>
    <property type="match status" value="1"/>
</dbReference>
<dbReference type="InterPro" id="IPR005467">
    <property type="entry name" value="His_kinase_dom"/>
</dbReference>
<dbReference type="PROSITE" id="PS50109">
    <property type="entry name" value="HIS_KIN"/>
    <property type="match status" value="1"/>
</dbReference>
<dbReference type="Proteomes" id="UP001500235">
    <property type="component" value="Unassembled WGS sequence"/>
</dbReference>
<dbReference type="PANTHER" id="PTHR45453">
    <property type="entry name" value="PHOSPHATE REGULON SENSOR PROTEIN PHOR"/>
    <property type="match status" value="1"/>
</dbReference>
<dbReference type="InterPro" id="IPR003594">
    <property type="entry name" value="HATPase_dom"/>
</dbReference>
<evidence type="ECO:0000256" key="1">
    <source>
        <dbReference type="ARBA" id="ARBA00000085"/>
    </source>
</evidence>
<dbReference type="EC" id="2.7.13.3" evidence="2"/>
<evidence type="ECO:0000256" key="3">
    <source>
        <dbReference type="ARBA" id="ARBA00022553"/>
    </source>
</evidence>
<dbReference type="Gene3D" id="3.30.565.10">
    <property type="entry name" value="Histidine kinase-like ATPase, C-terminal domain"/>
    <property type="match status" value="1"/>
</dbReference>
<evidence type="ECO:0000313" key="9">
    <source>
        <dbReference type="Proteomes" id="UP001500235"/>
    </source>
</evidence>
<accession>A0ABP7TAA8</accession>
<keyword evidence="4" id="KW-0808">Transferase</keyword>
<dbReference type="RefSeq" id="WP_344707715.1">
    <property type="nucleotide sequence ID" value="NZ_BAABBQ010000001.1"/>
</dbReference>
<dbReference type="SUPFAM" id="SSF55874">
    <property type="entry name" value="ATPase domain of HSP90 chaperone/DNA topoisomerase II/histidine kinase"/>
    <property type="match status" value="1"/>
</dbReference>
<dbReference type="InterPro" id="IPR050351">
    <property type="entry name" value="BphY/WalK/GraS-like"/>
</dbReference>
<dbReference type="SMART" id="SM00388">
    <property type="entry name" value="HisKA"/>
    <property type="match status" value="1"/>
</dbReference>
<dbReference type="InterPro" id="IPR003661">
    <property type="entry name" value="HisK_dim/P_dom"/>
</dbReference>
<protein>
    <recommendedName>
        <fullName evidence="2">histidine kinase</fullName>
        <ecNumber evidence="2">2.7.13.3</ecNumber>
    </recommendedName>
</protein>
<comment type="catalytic activity">
    <reaction evidence="1">
        <text>ATP + protein L-histidine = ADP + protein N-phospho-L-histidine.</text>
        <dbReference type="EC" id="2.7.13.3"/>
    </reaction>
</comment>
<evidence type="ECO:0000313" key="8">
    <source>
        <dbReference type="EMBL" id="GAA4023202.1"/>
    </source>
</evidence>
<evidence type="ECO:0000256" key="5">
    <source>
        <dbReference type="ARBA" id="ARBA00022777"/>
    </source>
</evidence>
<name>A0ABP7TAA8_9SPHN</name>